<evidence type="ECO:0000256" key="2">
    <source>
        <dbReference type="ARBA" id="ARBA00023043"/>
    </source>
</evidence>
<keyword evidence="2" id="KW-0040">ANK repeat</keyword>
<organism evidence="3 4">
    <name type="scientific">Chionoecetes opilio</name>
    <name type="common">Atlantic snow crab</name>
    <name type="synonym">Cancer opilio</name>
    <dbReference type="NCBI Taxonomy" id="41210"/>
    <lineage>
        <taxon>Eukaryota</taxon>
        <taxon>Metazoa</taxon>
        <taxon>Ecdysozoa</taxon>
        <taxon>Arthropoda</taxon>
        <taxon>Crustacea</taxon>
        <taxon>Multicrustacea</taxon>
        <taxon>Malacostraca</taxon>
        <taxon>Eumalacostraca</taxon>
        <taxon>Eucarida</taxon>
        <taxon>Decapoda</taxon>
        <taxon>Pleocyemata</taxon>
        <taxon>Brachyura</taxon>
        <taxon>Eubrachyura</taxon>
        <taxon>Majoidea</taxon>
        <taxon>Majidae</taxon>
        <taxon>Chionoecetes</taxon>
    </lineage>
</organism>
<keyword evidence="1" id="KW-0677">Repeat</keyword>
<dbReference type="PANTHER" id="PTHR24123">
    <property type="entry name" value="ANKYRIN REPEAT-CONTAINING"/>
    <property type="match status" value="1"/>
</dbReference>
<proteinExistence type="predicted"/>
<dbReference type="InterPro" id="IPR051165">
    <property type="entry name" value="Multifunctional_ANK_Repeat"/>
</dbReference>
<dbReference type="AlphaFoldDB" id="A0A8J5BYR9"/>
<dbReference type="OrthoDB" id="20872at2759"/>
<dbReference type="Proteomes" id="UP000770661">
    <property type="component" value="Unassembled WGS sequence"/>
</dbReference>
<name>A0A8J5BYR9_CHIOP</name>
<evidence type="ECO:0000256" key="1">
    <source>
        <dbReference type="ARBA" id="ARBA00022737"/>
    </source>
</evidence>
<keyword evidence="4" id="KW-1185">Reference proteome</keyword>
<reference evidence="3" key="1">
    <citation type="submission" date="2020-07" db="EMBL/GenBank/DDBJ databases">
        <title>The High-quality genome of the commercially important snow crab, Chionoecetes opilio.</title>
        <authorList>
            <person name="Jeong J.-H."/>
            <person name="Ryu S."/>
        </authorList>
    </citation>
    <scope>NUCLEOTIDE SEQUENCE</scope>
    <source>
        <strain evidence="3">MADBK_172401_WGS</strain>
        <tissue evidence="3">Digestive gland</tissue>
    </source>
</reference>
<dbReference type="PANTHER" id="PTHR24123:SF141">
    <property type="entry name" value="ANKYRIN 2, ISOFORM U"/>
    <property type="match status" value="1"/>
</dbReference>
<protein>
    <submittedName>
        <fullName evidence="3">Ankyrin-2</fullName>
    </submittedName>
</protein>
<dbReference type="Gene3D" id="2.60.220.30">
    <property type="match status" value="1"/>
</dbReference>
<gene>
    <name evidence="3" type="primary">ANK2_1</name>
    <name evidence="3" type="ORF">GWK47_017043</name>
</gene>
<evidence type="ECO:0000313" key="4">
    <source>
        <dbReference type="Proteomes" id="UP000770661"/>
    </source>
</evidence>
<sequence>MAVSVHLLQAQPIPTDLVAKLLGNRVAVSPIVTVEPRRRKFHKPITLTIPVPQASTKGMINQYSGEAPTLRLLCSITVFFPFILSDLYNVLCETDRDEAATAQGSGSKAVAGCCASRAGKA</sequence>
<dbReference type="EMBL" id="JACEEZ010021775">
    <property type="protein sequence ID" value="KAG0713073.1"/>
    <property type="molecule type" value="Genomic_DNA"/>
</dbReference>
<accession>A0A8J5BYR9</accession>
<comment type="caution">
    <text evidence="3">The sequence shown here is derived from an EMBL/GenBank/DDBJ whole genome shotgun (WGS) entry which is preliminary data.</text>
</comment>
<evidence type="ECO:0000313" key="3">
    <source>
        <dbReference type="EMBL" id="KAG0713073.1"/>
    </source>
</evidence>